<dbReference type="InterPro" id="IPR012677">
    <property type="entry name" value="Nucleotide-bd_a/b_plait_sf"/>
</dbReference>
<dbReference type="GO" id="GO:0000398">
    <property type="term" value="P:mRNA splicing, via spliceosome"/>
    <property type="evidence" value="ECO:0007669"/>
    <property type="project" value="InterPro"/>
</dbReference>
<dbReference type="Gene3D" id="3.30.70.330">
    <property type="match status" value="1"/>
</dbReference>
<dbReference type="PRINTS" id="PR01848">
    <property type="entry name" value="U2AUXFACTOR"/>
</dbReference>
<dbReference type="CDD" id="cd12287">
    <property type="entry name" value="RRM_U2AF35_like"/>
    <property type="match status" value="1"/>
</dbReference>
<dbReference type="GO" id="GO:0008270">
    <property type="term" value="F:zinc ion binding"/>
    <property type="evidence" value="ECO:0007669"/>
    <property type="project" value="UniProtKB-KW"/>
</dbReference>
<dbReference type="OMA" id="SCERGEM"/>
<keyword evidence="8" id="KW-1185">Reference proteome</keyword>
<dbReference type="EMBL" id="HE806322">
    <property type="protein sequence ID" value="CCH62298.1"/>
    <property type="molecule type" value="Genomic_DNA"/>
</dbReference>
<dbReference type="GO" id="GO:0089701">
    <property type="term" value="C:U2AF complex"/>
    <property type="evidence" value="ECO:0007669"/>
    <property type="project" value="InterPro"/>
</dbReference>
<gene>
    <name evidence="7" type="primary">TBLA0G03640</name>
    <name evidence="7" type="ORF">TBLA_0G03640</name>
</gene>
<proteinExistence type="predicted"/>
<accession>I2H7E6</accession>
<evidence type="ECO:0000256" key="4">
    <source>
        <dbReference type="ARBA" id="ARBA00022833"/>
    </source>
</evidence>
<dbReference type="OrthoDB" id="423462at2759"/>
<dbReference type="InParanoid" id="I2H7E6"/>
<dbReference type="KEGG" id="tbl:TBLA_0G03640"/>
<organism evidence="7 8">
    <name type="scientific">Henningerozyma blattae (strain ATCC 34711 / CBS 6284 / DSM 70876 / NBRC 10599 / NRRL Y-10934 / UCD 77-7)</name>
    <name type="common">Yeast</name>
    <name type="synonym">Tetrapisispora blattae</name>
    <dbReference type="NCBI Taxonomy" id="1071380"/>
    <lineage>
        <taxon>Eukaryota</taxon>
        <taxon>Fungi</taxon>
        <taxon>Dikarya</taxon>
        <taxon>Ascomycota</taxon>
        <taxon>Saccharomycotina</taxon>
        <taxon>Saccharomycetes</taxon>
        <taxon>Saccharomycetales</taxon>
        <taxon>Saccharomycetaceae</taxon>
        <taxon>Henningerozyma</taxon>
    </lineage>
</organism>
<feature type="zinc finger region" description="C3H1-type" evidence="5">
    <location>
        <begin position="171"/>
        <end position="198"/>
    </location>
</feature>
<sequence length="213" mass="24452">MLPPPPPPPPSETPIESLTTTNISSNVKSHTKSNGNTIANAITPLNKGLKEDNNDHCFFFYEIGACRYNSKCIKKHIRPTRSNCIVLLNLIDLKLNTEVTNYAFDSIYQDIFLEAMKFGKILSLEISVNENDCLNGNVYIKYLNDSIARDAMNNFNTRWYDERPIYCDLVNYNEGTCRRYDNGNCARGPECTLLHRRWPSSRLKWDLESSQKD</sequence>
<dbReference type="STRING" id="1071380.I2H7E6"/>
<feature type="domain" description="C3H1-type" evidence="6">
    <location>
        <begin position="171"/>
        <end position="198"/>
    </location>
</feature>
<evidence type="ECO:0000313" key="7">
    <source>
        <dbReference type="EMBL" id="CCH62298.1"/>
    </source>
</evidence>
<dbReference type="Proteomes" id="UP000002866">
    <property type="component" value="Chromosome 7"/>
</dbReference>
<name>I2H7E6_HENB6</name>
<evidence type="ECO:0000256" key="2">
    <source>
        <dbReference type="ARBA" id="ARBA00022737"/>
    </source>
</evidence>
<dbReference type="InterPro" id="IPR035979">
    <property type="entry name" value="RBD_domain_sf"/>
</dbReference>
<evidence type="ECO:0000259" key="6">
    <source>
        <dbReference type="PROSITE" id="PS50103"/>
    </source>
</evidence>
<dbReference type="PANTHER" id="PTHR12620">
    <property type="entry name" value="U2 SNRNP AUXILIARY FACTOR, SMALL SUBUNIT"/>
    <property type="match status" value="1"/>
</dbReference>
<dbReference type="PROSITE" id="PS50103">
    <property type="entry name" value="ZF_C3H1"/>
    <property type="match status" value="2"/>
</dbReference>
<reference evidence="7 8" key="1">
    <citation type="journal article" date="2011" name="Proc. Natl. Acad. Sci. U.S.A.">
        <title>Evolutionary erosion of yeast sex chromosomes by mating-type switching accidents.</title>
        <authorList>
            <person name="Gordon J.L."/>
            <person name="Armisen D."/>
            <person name="Proux-Wera E."/>
            <person name="Oheigeartaigh S.S."/>
            <person name="Byrne K.P."/>
            <person name="Wolfe K.H."/>
        </authorList>
    </citation>
    <scope>NUCLEOTIDE SEQUENCE [LARGE SCALE GENOMIC DNA]</scope>
    <source>
        <strain evidence="8">ATCC 34711 / CBS 6284 / DSM 70876 / NBRC 10599 / NRRL Y-10934 / UCD 77-7</strain>
    </source>
</reference>
<dbReference type="GeneID" id="14497430"/>
<feature type="domain" description="C3H1-type" evidence="6">
    <location>
        <begin position="51"/>
        <end position="79"/>
    </location>
</feature>
<keyword evidence="4 5" id="KW-0862">Zinc</keyword>
<keyword evidence="1 5" id="KW-0479">Metal-binding</keyword>
<dbReference type="SMART" id="SM00356">
    <property type="entry name" value="ZnF_C3H1"/>
    <property type="match status" value="2"/>
</dbReference>
<keyword evidence="3 5" id="KW-0863">Zinc-finger</keyword>
<protein>
    <recommendedName>
        <fullName evidence="6">C3H1-type domain-containing protein</fullName>
    </recommendedName>
</protein>
<dbReference type="eggNOG" id="KOG2202">
    <property type="taxonomic scope" value="Eukaryota"/>
</dbReference>
<evidence type="ECO:0000256" key="3">
    <source>
        <dbReference type="ARBA" id="ARBA00022771"/>
    </source>
</evidence>
<feature type="zinc finger region" description="C3H1-type" evidence="5">
    <location>
        <begin position="51"/>
        <end position="79"/>
    </location>
</feature>
<dbReference type="InterPro" id="IPR000571">
    <property type="entry name" value="Znf_CCCH"/>
</dbReference>
<evidence type="ECO:0000256" key="1">
    <source>
        <dbReference type="ARBA" id="ARBA00022723"/>
    </source>
</evidence>
<dbReference type="GO" id="GO:0003723">
    <property type="term" value="F:RNA binding"/>
    <property type="evidence" value="ECO:0007669"/>
    <property type="project" value="InterPro"/>
</dbReference>
<keyword evidence="2" id="KW-0677">Repeat</keyword>
<dbReference type="InterPro" id="IPR009145">
    <property type="entry name" value="U2AF_small"/>
</dbReference>
<dbReference type="AlphaFoldDB" id="I2H7E6"/>
<dbReference type="SUPFAM" id="SSF54928">
    <property type="entry name" value="RNA-binding domain, RBD"/>
    <property type="match status" value="1"/>
</dbReference>
<evidence type="ECO:0000256" key="5">
    <source>
        <dbReference type="PROSITE-ProRule" id="PRU00723"/>
    </source>
</evidence>
<dbReference type="RefSeq" id="XP_004181817.1">
    <property type="nucleotide sequence ID" value="XM_004181769.1"/>
</dbReference>
<dbReference type="HOGENOM" id="CLU_059852_3_1_1"/>
<evidence type="ECO:0000313" key="8">
    <source>
        <dbReference type="Proteomes" id="UP000002866"/>
    </source>
</evidence>